<reference evidence="1 2" key="1">
    <citation type="submission" date="2019-02" db="EMBL/GenBank/DDBJ databases">
        <title>Marinobacter halodurans sp. nov., a marine bacterium isolated from sea tidal flat.</title>
        <authorList>
            <person name="Yoo Y."/>
            <person name="Lee D.W."/>
            <person name="Kim B.S."/>
            <person name="Kim J.-J."/>
        </authorList>
    </citation>
    <scope>NUCLEOTIDE SEQUENCE [LARGE SCALE GENOMIC DNA]</scope>
    <source>
        <strain evidence="1 2">YJ-S3-2</strain>
    </source>
</reference>
<dbReference type="EMBL" id="SJDL01000015">
    <property type="protein sequence ID" value="TBW55760.1"/>
    <property type="molecule type" value="Genomic_DNA"/>
</dbReference>
<accession>A0ABY1ZK24</accession>
<proteinExistence type="predicted"/>
<protein>
    <submittedName>
        <fullName evidence="1">Uncharacterized protein</fullName>
    </submittedName>
</protein>
<name>A0ABY1ZK24_9GAMM</name>
<evidence type="ECO:0000313" key="2">
    <source>
        <dbReference type="Proteomes" id="UP000313645"/>
    </source>
</evidence>
<dbReference type="RefSeq" id="WP_131482005.1">
    <property type="nucleotide sequence ID" value="NZ_SJDL01000015.1"/>
</dbReference>
<organism evidence="1 2">
    <name type="scientific">Marinobacter halodurans</name>
    <dbReference type="NCBI Taxonomy" id="2528979"/>
    <lineage>
        <taxon>Bacteria</taxon>
        <taxon>Pseudomonadati</taxon>
        <taxon>Pseudomonadota</taxon>
        <taxon>Gammaproteobacteria</taxon>
        <taxon>Pseudomonadales</taxon>
        <taxon>Marinobacteraceae</taxon>
        <taxon>Marinobacter</taxon>
    </lineage>
</organism>
<gene>
    <name evidence="1" type="ORF">EZI54_11365</name>
</gene>
<keyword evidence="2" id="KW-1185">Reference proteome</keyword>
<comment type="caution">
    <text evidence="1">The sequence shown here is derived from an EMBL/GenBank/DDBJ whole genome shotgun (WGS) entry which is preliminary data.</text>
</comment>
<evidence type="ECO:0000313" key="1">
    <source>
        <dbReference type="EMBL" id="TBW55760.1"/>
    </source>
</evidence>
<dbReference type="Proteomes" id="UP000313645">
    <property type="component" value="Unassembled WGS sequence"/>
</dbReference>
<sequence length="352" mass="39146">MQCLIIDDLISAEGKINHPRVAEFYEAYVQRQRAAGRPVLEPRDWPPYARGAAYDFLFKLLGENIRRGGRTSLPVLLDLAMIPRPSSMSPERVSDLLRFLTRADNAPKTWERLSRFDDSVDAVTELLATERRVSRAYLNILKGNLAEVFSMPEQLRTLVRIKETHPDAVLLAGVRIIDPSSGASRLFSDNIIARWRSNGNLEVLSVFEIKSGYRGGGEAQEQIFEWIEGRIEEGFQLHLPRDARYYDIPRGQGTSAIVTRNMSDDIEVLVDNADQTAQMGRGWTYVYDPAGHQSGPRVISLVSSDRQVITASGASQMGLNPSLGVAQGSNIVELGISSAELDFLAGQLFLAR</sequence>